<gene>
    <name evidence="3 5" type="ORF">P152DRAFT_473671</name>
</gene>
<accession>A0A6G1G319</accession>
<feature type="compositionally biased region" description="Polar residues" evidence="1">
    <location>
        <begin position="245"/>
        <end position="254"/>
    </location>
</feature>
<feature type="compositionally biased region" description="Polar residues" evidence="1">
    <location>
        <begin position="32"/>
        <end position="47"/>
    </location>
</feature>
<sequence>MSSRQLRSRPELTSSATSSRPRRGVAGPSASIERTNPSSDTSRQSIRLTVKAPPSKLRQVINGGDVDAGPINRPVRNGRRKAIVESSDEEMDSEQPTDVYGGEDGDEDDADDIEEKTPDDDDEDMEDAEGEDAEDDADGDDVDMDDLPPRPPPSARSRAPPAKPTVKVTPPDAKSAVPNSRVVPDDDDDEDELSELDSQEDLEEEDDEEEDDAEGEEAEGDEDLAEEDVEGEDDDDLDSDGRTPASKSRSNTPDLTKLTRRQRAALIPDGVLMALSNEAQKKKHLTAEEHAMRRVEMARRRKNLSEKRNEEEKMDTINRLLKKQAPKRRNKSAAEIAAEAAEEGGEYVVRAPPLYARFVQSATGTAVAAPDEWLEAPVGRVFTGPSGRGVRGLSSRMVEEVA</sequence>
<dbReference type="PANTHER" id="PTHR21561">
    <property type="entry name" value="INO80 COMPLEX SUBUNIT B"/>
    <property type="match status" value="1"/>
</dbReference>
<dbReference type="Pfam" id="PF04795">
    <property type="entry name" value="PAPA-1"/>
    <property type="match status" value="1"/>
</dbReference>
<dbReference type="GO" id="GO:0031011">
    <property type="term" value="C:Ino80 complex"/>
    <property type="evidence" value="ECO:0007669"/>
    <property type="project" value="InterPro"/>
</dbReference>
<evidence type="ECO:0000259" key="2">
    <source>
        <dbReference type="SMART" id="SM01406"/>
    </source>
</evidence>
<dbReference type="EMBL" id="ML975157">
    <property type="protein sequence ID" value="KAF1812507.1"/>
    <property type="molecule type" value="Genomic_DNA"/>
</dbReference>
<feature type="region of interest" description="Disordered" evidence="1">
    <location>
        <begin position="299"/>
        <end position="330"/>
    </location>
</feature>
<keyword evidence="4" id="KW-1185">Reference proteome</keyword>
<dbReference type="AlphaFoldDB" id="A0A6G1G319"/>
<dbReference type="SMART" id="SM01406">
    <property type="entry name" value="PAPA-1"/>
    <property type="match status" value="1"/>
</dbReference>
<dbReference type="RefSeq" id="XP_033534138.1">
    <property type="nucleotide sequence ID" value="XM_033681263.1"/>
</dbReference>
<protein>
    <recommendedName>
        <fullName evidence="2">INO80 complex subunit B-like conserved region domain-containing protein</fullName>
    </recommendedName>
</protein>
<feature type="compositionally biased region" description="Basic residues" evidence="1">
    <location>
        <begin position="320"/>
        <end position="330"/>
    </location>
</feature>
<reference evidence="5" key="2">
    <citation type="submission" date="2020-04" db="EMBL/GenBank/DDBJ databases">
        <authorList>
            <consortium name="NCBI Genome Project"/>
        </authorList>
    </citation>
    <scope>NUCLEOTIDE SEQUENCE</scope>
    <source>
        <strain evidence="5">CBS 781.70</strain>
    </source>
</reference>
<feature type="domain" description="INO80 complex subunit B-like conserved region" evidence="2">
    <location>
        <begin position="289"/>
        <end position="373"/>
    </location>
</feature>
<evidence type="ECO:0000313" key="3">
    <source>
        <dbReference type="EMBL" id="KAF1812507.1"/>
    </source>
</evidence>
<dbReference type="OrthoDB" id="2021186at2759"/>
<dbReference type="InterPro" id="IPR029523">
    <property type="entry name" value="INO80B/Ies2"/>
</dbReference>
<reference evidence="3 5" key="1">
    <citation type="submission" date="2020-01" db="EMBL/GenBank/DDBJ databases">
        <authorList>
            <consortium name="DOE Joint Genome Institute"/>
            <person name="Haridas S."/>
            <person name="Albert R."/>
            <person name="Binder M."/>
            <person name="Bloem J."/>
            <person name="Labutti K."/>
            <person name="Salamov A."/>
            <person name="Andreopoulos B."/>
            <person name="Baker S.E."/>
            <person name="Barry K."/>
            <person name="Bills G."/>
            <person name="Bluhm B.H."/>
            <person name="Cannon C."/>
            <person name="Castanera R."/>
            <person name="Culley D.E."/>
            <person name="Daum C."/>
            <person name="Ezra D."/>
            <person name="Gonzalez J.B."/>
            <person name="Henrissat B."/>
            <person name="Kuo A."/>
            <person name="Liang C."/>
            <person name="Lipzen A."/>
            <person name="Lutzoni F."/>
            <person name="Magnuson J."/>
            <person name="Mondo S."/>
            <person name="Nolan M."/>
            <person name="Ohm R."/>
            <person name="Pangilinan J."/>
            <person name="Park H.-J."/>
            <person name="Ramirez L."/>
            <person name="Alfaro M."/>
            <person name="Sun H."/>
            <person name="Tritt A."/>
            <person name="Yoshinaga Y."/>
            <person name="Zwiers L.-H."/>
            <person name="Turgeon B.G."/>
            <person name="Goodwin S.B."/>
            <person name="Spatafora J.W."/>
            <person name="Crous P.W."/>
            <person name="Grigoriev I.V."/>
        </authorList>
    </citation>
    <scope>NUCLEOTIDE SEQUENCE</scope>
    <source>
        <strain evidence="3 5">CBS 781.70</strain>
    </source>
</reference>
<dbReference type="PANTHER" id="PTHR21561:SF12">
    <property type="entry name" value="INO80 COMPLEX SUBUNIT B"/>
    <property type="match status" value="1"/>
</dbReference>
<evidence type="ECO:0000313" key="5">
    <source>
        <dbReference type="RefSeq" id="XP_033534138.1"/>
    </source>
</evidence>
<reference evidence="5" key="3">
    <citation type="submission" date="2025-04" db="UniProtKB">
        <authorList>
            <consortium name="RefSeq"/>
        </authorList>
    </citation>
    <scope>IDENTIFICATION</scope>
    <source>
        <strain evidence="5">CBS 781.70</strain>
    </source>
</reference>
<feature type="compositionally biased region" description="Acidic residues" evidence="1">
    <location>
        <begin position="185"/>
        <end position="238"/>
    </location>
</feature>
<evidence type="ECO:0000256" key="1">
    <source>
        <dbReference type="SAM" id="MobiDB-lite"/>
    </source>
</evidence>
<feature type="compositionally biased region" description="Acidic residues" evidence="1">
    <location>
        <begin position="86"/>
        <end position="146"/>
    </location>
</feature>
<dbReference type="GeneID" id="54421833"/>
<dbReference type="GO" id="GO:0006338">
    <property type="term" value="P:chromatin remodeling"/>
    <property type="evidence" value="ECO:0007669"/>
    <property type="project" value="InterPro"/>
</dbReference>
<dbReference type="InterPro" id="IPR006880">
    <property type="entry name" value="INO80B_C"/>
</dbReference>
<feature type="compositionally biased region" description="Low complexity" evidence="1">
    <location>
        <begin position="155"/>
        <end position="171"/>
    </location>
</feature>
<feature type="compositionally biased region" description="Basic and acidic residues" evidence="1">
    <location>
        <begin position="299"/>
        <end position="316"/>
    </location>
</feature>
<proteinExistence type="predicted"/>
<dbReference type="Proteomes" id="UP000504638">
    <property type="component" value="Unplaced"/>
</dbReference>
<organism evidence="3">
    <name type="scientific">Eremomyces bilateralis CBS 781.70</name>
    <dbReference type="NCBI Taxonomy" id="1392243"/>
    <lineage>
        <taxon>Eukaryota</taxon>
        <taxon>Fungi</taxon>
        <taxon>Dikarya</taxon>
        <taxon>Ascomycota</taxon>
        <taxon>Pezizomycotina</taxon>
        <taxon>Dothideomycetes</taxon>
        <taxon>Dothideomycetes incertae sedis</taxon>
        <taxon>Eremomycetales</taxon>
        <taxon>Eremomycetaceae</taxon>
        <taxon>Eremomyces</taxon>
    </lineage>
</organism>
<evidence type="ECO:0000313" key="4">
    <source>
        <dbReference type="Proteomes" id="UP000504638"/>
    </source>
</evidence>
<name>A0A6G1G319_9PEZI</name>
<feature type="region of interest" description="Disordered" evidence="1">
    <location>
        <begin position="1"/>
        <end position="262"/>
    </location>
</feature>
<feature type="compositionally biased region" description="Polar residues" evidence="1">
    <location>
        <begin position="1"/>
        <end position="19"/>
    </location>
</feature>